<feature type="transmembrane region" description="Helical" evidence="1">
    <location>
        <begin position="44"/>
        <end position="63"/>
    </location>
</feature>
<evidence type="ECO:0000256" key="1">
    <source>
        <dbReference type="SAM" id="Phobius"/>
    </source>
</evidence>
<evidence type="ECO:0000313" key="3">
    <source>
        <dbReference type="Proteomes" id="UP000293562"/>
    </source>
</evidence>
<dbReference type="OrthoDB" id="1113942at2"/>
<dbReference type="AlphaFoldDB" id="A0A4Q7VHR3"/>
<dbReference type="EMBL" id="SHKN01000001">
    <property type="protein sequence ID" value="RZT95650.1"/>
    <property type="molecule type" value="Genomic_DNA"/>
</dbReference>
<gene>
    <name evidence="2" type="ORF">EV201_0274</name>
</gene>
<name>A0A4Q7VHR3_9BACT</name>
<reference evidence="2 3" key="1">
    <citation type="submission" date="2019-02" db="EMBL/GenBank/DDBJ databases">
        <title>Genomic Encyclopedia of Type Strains, Phase IV (KMG-IV): sequencing the most valuable type-strain genomes for metagenomic binning, comparative biology and taxonomic classification.</title>
        <authorList>
            <person name="Goeker M."/>
        </authorList>
    </citation>
    <scope>NUCLEOTIDE SEQUENCE [LARGE SCALE GENOMIC DNA]</scope>
    <source>
        <strain evidence="2 3">DSM 28825</strain>
    </source>
</reference>
<accession>A0A4Q7VHR3</accession>
<organism evidence="2 3">
    <name type="scientific">Ancylomarina subtilis</name>
    <dbReference type="NCBI Taxonomy" id="1639035"/>
    <lineage>
        <taxon>Bacteria</taxon>
        <taxon>Pseudomonadati</taxon>
        <taxon>Bacteroidota</taxon>
        <taxon>Bacteroidia</taxon>
        <taxon>Marinilabiliales</taxon>
        <taxon>Marinifilaceae</taxon>
        <taxon>Ancylomarina</taxon>
    </lineage>
</organism>
<keyword evidence="1" id="KW-0472">Membrane</keyword>
<keyword evidence="1" id="KW-1133">Transmembrane helix</keyword>
<dbReference type="Proteomes" id="UP000293562">
    <property type="component" value="Unassembled WGS sequence"/>
</dbReference>
<comment type="caution">
    <text evidence="2">The sequence shown here is derived from an EMBL/GenBank/DDBJ whole genome shotgun (WGS) entry which is preliminary data.</text>
</comment>
<protein>
    <submittedName>
        <fullName evidence="2">Uncharacterized protein</fullName>
    </submittedName>
</protein>
<keyword evidence="1" id="KW-0812">Transmembrane</keyword>
<keyword evidence="3" id="KW-1185">Reference proteome</keyword>
<proteinExistence type="predicted"/>
<dbReference type="RefSeq" id="WP_130305595.1">
    <property type="nucleotide sequence ID" value="NZ_SHKN01000001.1"/>
</dbReference>
<sequence>MLGKNGHIDKVFSEGLKDLSVQPRPELWNKINADIKQGRRRKRAAVIFITLAAAASIALLFTLSNGILFQQDTEVKGGDLYSEMKDNLNLKNESQRVEPANKIDEQFAELANPVINKTEIQKNLNTNVDRDDIANTVEKSDISMQMVLQKSQIHVLDNVELNQELSEKNLTKKKAPLTLLLKDSLIIAHNIKMIEQFDKNKRKKKEWSILGQISSAYSSYTGEKSGNNSEQGLLSIGGGVKLNWQTGKKLAIQTGIIYNKFGQQLAARNQVSERVAFNSGLTMQTDVVSDMKTSAGNLKKRGSTMLTDSEGFAATSSNSTPDMIQSFEAIEIPFVLSYSLIDKKFGLHLNGGLSTNLMIGNRVYNKSTRETIGETDGIRTTNFSTSFSLGMEYRLNSKFSLSMEPSLKYYLNSINKDSDFEYKPYSIGLSSGIRYKF</sequence>
<evidence type="ECO:0000313" key="2">
    <source>
        <dbReference type="EMBL" id="RZT95650.1"/>
    </source>
</evidence>